<comment type="caution">
    <text evidence="2">The sequence shown here is derived from an EMBL/GenBank/DDBJ whole genome shotgun (WGS) entry which is preliminary data.</text>
</comment>
<evidence type="ECO:0000313" key="2">
    <source>
        <dbReference type="EMBL" id="KAJ4450490.1"/>
    </source>
</evidence>
<protein>
    <recommendedName>
        <fullName evidence="1">FERM central domain-containing protein</fullName>
    </recommendedName>
</protein>
<organism evidence="2 3">
    <name type="scientific">Periplaneta americana</name>
    <name type="common">American cockroach</name>
    <name type="synonym">Blatta americana</name>
    <dbReference type="NCBI Taxonomy" id="6978"/>
    <lineage>
        <taxon>Eukaryota</taxon>
        <taxon>Metazoa</taxon>
        <taxon>Ecdysozoa</taxon>
        <taxon>Arthropoda</taxon>
        <taxon>Hexapoda</taxon>
        <taxon>Insecta</taxon>
        <taxon>Pterygota</taxon>
        <taxon>Neoptera</taxon>
        <taxon>Polyneoptera</taxon>
        <taxon>Dictyoptera</taxon>
        <taxon>Blattodea</taxon>
        <taxon>Blattoidea</taxon>
        <taxon>Blattidae</taxon>
        <taxon>Blattinae</taxon>
        <taxon>Periplaneta</taxon>
    </lineage>
</organism>
<accession>A0ABQ8TUU7</accession>
<keyword evidence="3" id="KW-1185">Reference proteome</keyword>
<dbReference type="Pfam" id="PF00373">
    <property type="entry name" value="FERM_M"/>
    <property type="match status" value="1"/>
</dbReference>
<dbReference type="InterPro" id="IPR019748">
    <property type="entry name" value="FERM_central"/>
</dbReference>
<reference evidence="2 3" key="1">
    <citation type="journal article" date="2022" name="Allergy">
        <title>Genome assembly and annotation of Periplaneta americana reveal a comprehensive cockroach allergen profile.</title>
        <authorList>
            <person name="Wang L."/>
            <person name="Xiong Q."/>
            <person name="Saelim N."/>
            <person name="Wang L."/>
            <person name="Nong W."/>
            <person name="Wan A.T."/>
            <person name="Shi M."/>
            <person name="Liu X."/>
            <person name="Cao Q."/>
            <person name="Hui J.H.L."/>
            <person name="Sookrung N."/>
            <person name="Leung T.F."/>
            <person name="Tungtrongchitr A."/>
            <person name="Tsui S.K.W."/>
        </authorList>
    </citation>
    <scope>NUCLEOTIDE SEQUENCE [LARGE SCALE GENOMIC DNA]</scope>
    <source>
        <strain evidence="2">PWHHKU_190912</strain>
    </source>
</reference>
<feature type="domain" description="FERM central" evidence="1">
    <location>
        <begin position="225"/>
        <end position="279"/>
    </location>
</feature>
<dbReference type="InterPro" id="IPR035963">
    <property type="entry name" value="FERM_2"/>
</dbReference>
<dbReference type="Gene3D" id="1.20.80.10">
    <property type="match status" value="1"/>
</dbReference>
<evidence type="ECO:0000259" key="1">
    <source>
        <dbReference type="Pfam" id="PF00373"/>
    </source>
</evidence>
<gene>
    <name evidence="2" type="ORF">ANN_01915</name>
</gene>
<dbReference type="SUPFAM" id="SSF47031">
    <property type="entry name" value="Second domain of FERM"/>
    <property type="match status" value="1"/>
</dbReference>
<dbReference type="InterPro" id="IPR012337">
    <property type="entry name" value="RNaseH-like_sf"/>
</dbReference>
<proteinExistence type="predicted"/>
<evidence type="ECO:0000313" key="3">
    <source>
        <dbReference type="Proteomes" id="UP001148838"/>
    </source>
</evidence>
<name>A0ABQ8TUU7_PERAM</name>
<dbReference type="EMBL" id="JAJSOF020000003">
    <property type="protein sequence ID" value="KAJ4450490.1"/>
    <property type="molecule type" value="Genomic_DNA"/>
</dbReference>
<dbReference type="InterPro" id="IPR014352">
    <property type="entry name" value="FERM/acyl-CoA-bd_prot_sf"/>
</dbReference>
<sequence>MAEQLNSKLAVAEPAGDSVDLDNLFAFLSDVQPNRNQIIDEIGERMNELVEDLDVEGIQSSYSWRYNGHDEPEREQRRKYRVEKKLQELEELQDKEAAAAALDDTYHDIVEFAHNYFNSHERSPEGTIMATLTRKSKSTEIMPKYEMVTYYRGSTIPNSHIHMYDPDNVNVACSIFRYFVCFLRKSLQLEGKLRQYVQWCADNCKNTKVSCRQYPPSTVEIACDDFPVNEKVALQLAGLQAQVALGEPKDSNRLEYYSDVDTYLPQRISRSRTEEQWTANPTIGTTHPHPYHRQLHIAEPKSAVVQETLKTTTNSVETGRLSKVPVIAQAHRQYGAGRSELTAKVLYLSCVMQYPLYGTTMFQCKIYIDPEKVSRVISGESVNVPVSIDVSIVPNLKFAPLTSVSVERSFSAFKMIFSDKRQRLTVENLEKILVVYCADNYNKV</sequence>
<dbReference type="CDD" id="cd14473">
    <property type="entry name" value="FERM_B-lobe"/>
    <property type="match status" value="1"/>
</dbReference>
<dbReference type="SUPFAM" id="SSF53098">
    <property type="entry name" value="Ribonuclease H-like"/>
    <property type="match status" value="1"/>
</dbReference>
<dbReference type="Proteomes" id="UP001148838">
    <property type="component" value="Unassembled WGS sequence"/>
</dbReference>